<comment type="catalytic activity">
    <reaction evidence="1">
        <text>L-tryptophan + O2 = N-formyl-L-kynurenine</text>
        <dbReference type="Rhea" id="RHEA:24536"/>
        <dbReference type="ChEBI" id="CHEBI:15379"/>
        <dbReference type="ChEBI" id="CHEBI:57912"/>
        <dbReference type="ChEBI" id="CHEBI:58629"/>
        <dbReference type="EC" id="1.13.11.11"/>
    </reaction>
</comment>
<keyword evidence="3" id="KW-1185">Reference proteome</keyword>
<feature type="binding site" evidence="1">
    <location>
        <position position="236"/>
    </location>
    <ligand>
        <name>substrate</name>
    </ligand>
</feature>
<dbReference type="UniPathway" id="UPA00333">
    <property type="reaction ID" value="UER00453"/>
</dbReference>
<dbReference type="Pfam" id="PF03301">
    <property type="entry name" value="Trp_dioxygenase"/>
    <property type="match status" value="2"/>
</dbReference>
<dbReference type="PANTHER" id="PTHR10138:SF0">
    <property type="entry name" value="TRYPTOPHAN 2,3-DIOXYGENASE"/>
    <property type="match status" value="1"/>
</dbReference>
<evidence type="ECO:0000256" key="1">
    <source>
        <dbReference type="HAMAP-Rule" id="MF_01972"/>
    </source>
</evidence>
<comment type="function">
    <text evidence="1">Heme-dependent dioxygenase that catalyzes the oxidative cleavage of the L-tryptophan (L-Trp) pyrrole ring and converts L-tryptophan to N-formyl-L-kynurenine. Catalyzes the oxidative cleavage of the indole moiety.</text>
</comment>
<sequence>MSTTEFGCPYGTAPYVSYSQLDALHEMQHPTTDSPLEMQFILITQVKELLFRMAYVDLDEARNRLRANDCAQACRALARVSRVQRVLQSSWDYLNGMSASEFLGFRHVLGSASGNQSFMYRALEFILGNKDDESLAYIRQFGPLAPILAREVAEPSLDDEVIAYLGRTFGALPTPSRPALEPAVEEVWLAVYRDPNRYPEQYALAEALLEVAYQFAHWRSTHLLVVERMLGAKPGTGGTAGLDWLRRIRDHRFFPELWAVRTRM</sequence>
<dbReference type="GO" id="GO:0020037">
    <property type="term" value="F:heme binding"/>
    <property type="evidence" value="ECO:0007669"/>
    <property type="project" value="UniProtKB-UniRule"/>
</dbReference>
<name>A0A6G9YCN8_9NOCA</name>
<reference evidence="2 3" key="1">
    <citation type="journal article" date="2019" name="ACS Chem. Biol.">
        <title>Identification and Mobilization of a Cryptic Antibiotic Biosynthesis Gene Locus from a Human-Pathogenic Nocardia Isolate.</title>
        <authorList>
            <person name="Herisse M."/>
            <person name="Ishida K."/>
            <person name="Porter J.L."/>
            <person name="Howden B."/>
            <person name="Hertweck C."/>
            <person name="Stinear T.P."/>
            <person name="Pidot S.J."/>
        </authorList>
    </citation>
    <scope>NUCLEOTIDE SEQUENCE [LARGE SCALE GENOMIC DNA]</scope>
    <source>
        <strain evidence="2 3">AUSMDU00012717</strain>
    </source>
</reference>
<gene>
    <name evidence="1" type="primary">kynA</name>
    <name evidence="2" type="ORF">F5544_15820</name>
</gene>
<comment type="pathway">
    <text evidence="1">Amino-acid degradation; L-tryptophan degradation via kynurenine pathway; L-kynurenine from L-tryptophan: step 1/2.</text>
</comment>
<organism evidence="2 3">
    <name type="scientific">Nocardia arthritidis</name>
    <dbReference type="NCBI Taxonomy" id="228602"/>
    <lineage>
        <taxon>Bacteria</taxon>
        <taxon>Bacillati</taxon>
        <taxon>Actinomycetota</taxon>
        <taxon>Actinomycetes</taxon>
        <taxon>Mycobacteriales</taxon>
        <taxon>Nocardiaceae</taxon>
        <taxon>Nocardia</taxon>
    </lineage>
</organism>
<dbReference type="GO" id="GO:0019441">
    <property type="term" value="P:L-tryptophan catabolic process to kynurenine"/>
    <property type="evidence" value="ECO:0007669"/>
    <property type="project" value="UniProtKB-UniRule"/>
</dbReference>
<evidence type="ECO:0000313" key="2">
    <source>
        <dbReference type="EMBL" id="QIS11045.1"/>
    </source>
</evidence>
<keyword evidence="1" id="KW-0479">Metal-binding</keyword>
<dbReference type="GO" id="GO:0004833">
    <property type="term" value="F:L-tryptophan 2,3-dioxygenase activity"/>
    <property type="evidence" value="ECO:0007669"/>
    <property type="project" value="UniProtKB-UniRule"/>
</dbReference>
<keyword evidence="1" id="KW-0349">Heme</keyword>
<proteinExistence type="inferred from homology"/>
<dbReference type="GO" id="GO:0046872">
    <property type="term" value="F:metal ion binding"/>
    <property type="evidence" value="ECO:0007669"/>
    <property type="project" value="UniProtKB-KW"/>
</dbReference>
<dbReference type="HAMAP" id="MF_01972">
    <property type="entry name" value="T23O"/>
    <property type="match status" value="1"/>
</dbReference>
<dbReference type="Proteomes" id="UP000503540">
    <property type="component" value="Chromosome"/>
</dbReference>
<dbReference type="PANTHER" id="PTHR10138">
    <property type="entry name" value="TRYPTOPHAN 2,3-DIOXYGENASE"/>
    <property type="match status" value="1"/>
</dbReference>
<keyword evidence="1" id="KW-0408">Iron</keyword>
<dbReference type="RefSeq" id="WP_167473927.1">
    <property type="nucleotide sequence ID" value="NZ_CP046172.1"/>
</dbReference>
<keyword evidence="1 2" id="KW-0223">Dioxygenase</keyword>
<keyword evidence="1" id="KW-0823">Tryptophan catabolism</keyword>
<evidence type="ECO:0000313" key="3">
    <source>
        <dbReference type="Proteomes" id="UP000503540"/>
    </source>
</evidence>
<dbReference type="AlphaFoldDB" id="A0A6G9YCN8"/>
<comment type="similarity">
    <text evidence="1">Belongs to the tryptophan 2,3-dioxygenase family.</text>
</comment>
<comment type="caution">
    <text evidence="1">Lacks conserved residue(s) required for the propagation of feature annotation.</text>
</comment>
<dbReference type="GO" id="GO:0019442">
    <property type="term" value="P:L-tryptophan catabolic process to acetyl-CoA"/>
    <property type="evidence" value="ECO:0007669"/>
    <property type="project" value="TreeGrafter"/>
</dbReference>
<dbReference type="EMBL" id="CP046172">
    <property type="protein sequence ID" value="QIS11045.1"/>
    <property type="molecule type" value="Genomic_DNA"/>
</dbReference>
<dbReference type="EC" id="1.13.11.11" evidence="1"/>
<dbReference type="InterPro" id="IPR004981">
    <property type="entry name" value="Trp_2_3_dOase"/>
</dbReference>
<comment type="subunit">
    <text evidence="1">Homotetramer.</text>
</comment>
<dbReference type="KEGG" id="nah:F5544_15820"/>
<comment type="cofactor">
    <cofactor evidence="1">
        <name>heme</name>
        <dbReference type="ChEBI" id="CHEBI:30413"/>
    </cofactor>
    <text evidence="1">Binds 1 heme group per subunit.</text>
</comment>
<accession>A0A6G9YCN8</accession>
<dbReference type="InterPro" id="IPR037217">
    <property type="entry name" value="Trp/Indoleamine_2_3_dOase-like"/>
</dbReference>
<dbReference type="Gene3D" id="1.20.58.480">
    <property type="match status" value="1"/>
</dbReference>
<feature type="binding site" description="axial binding residue" evidence="1">
    <location>
        <position position="222"/>
    </location>
    <ligand>
        <name>heme</name>
        <dbReference type="ChEBI" id="CHEBI:30413"/>
    </ligand>
    <ligandPart>
        <name>Fe</name>
        <dbReference type="ChEBI" id="CHEBI:18248"/>
    </ligandPart>
</feature>
<keyword evidence="1" id="KW-0560">Oxidoreductase</keyword>
<protein>
    <recommendedName>
        <fullName evidence="1">Tryptophan 2,3-dioxygenase</fullName>
        <shortName evidence="1">TDO</shortName>
        <ecNumber evidence="1">1.13.11.11</ecNumber>
    </recommendedName>
    <alternativeName>
        <fullName evidence="1">Tryptamin 2,3-dioxygenase</fullName>
    </alternativeName>
    <alternativeName>
        <fullName evidence="1">Tryptophan oxygenase</fullName>
        <shortName evidence="1">TO</shortName>
        <shortName evidence="1">TRPO</shortName>
    </alternativeName>
    <alternativeName>
        <fullName evidence="1">Tryptophan pyrrolase</fullName>
    </alternativeName>
    <alternativeName>
        <fullName evidence="1">Tryptophanase</fullName>
    </alternativeName>
</protein>
<feature type="binding site" evidence="1">
    <location>
        <position position="106"/>
    </location>
    <ligand>
        <name>substrate</name>
    </ligand>
</feature>
<dbReference type="SUPFAM" id="SSF140959">
    <property type="entry name" value="Indolic compounds 2,3-dioxygenase-like"/>
    <property type="match status" value="1"/>
</dbReference>